<name>A0A9B0TYE4_CHRAS</name>
<dbReference type="OrthoDB" id="5586401at2759"/>
<dbReference type="Proteomes" id="UP000504623">
    <property type="component" value="Unplaced"/>
</dbReference>
<keyword evidence="1" id="KW-1185">Reference proteome</keyword>
<dbReference type="RefSeq" id="XP_006873023.1">
    <property type="nucleotide sequence ID" value="XM_006872961.1"/>
</dbReference>
<dbReference type="PANTHER" id="PTHR13639">
    <property type="entry name" value="CYTOCHROME C OXIDASE ASSEMBLY FACTOR 4 HOMOLOG, MITOCHONDRIAL"/>
    <property type="match status" value="1"/>
</dbReference>
<evidence type="ECO:0000313" key="1">
    <source>
        <dbReference type="Proteomes" id="UP000504623"/>
    </source>
</evidence>
<gene>
    <name evidence="2" type="primary">LOC102842428</name>
</gene>
<dbReference type="InterPro" id="IPR039870">
    <property type="entry name" value="Coa4-like"/>
</dbReference>
<evidence type="ECO:0000313" key="2">
    <source>
        <dbReference type="RefSeq" id="XP_006873023.1"/>
    </source>
</evidence>
<accession>A0A9B0TYE4</accession>
<proteinExistence type="predicted"/>
<organism evidence="1 2">
    <name type="scientific">Chrysochloris asiatica</name>
    <name type="common">Cape golden mole</name>
    <dbReference type="NCBI Taxonomy" id="185453"/>
    <lineage>
        <taxon>Eukaryota</taxon>
        <taxon>Metazoa</taxon>
        <taxon>Chordata</taxon>
        <taxon>Craniata</taxon>
        <taxon>Vertebrata</taxon>
        <taxon>Euteleostomi</taxon>
        <taxon>Mammalia</taxon>
        <taxon>Eutheria</taxon>
        <taxon>Afrotheria</taxon>
        <taxon>Chrysochloridae</taxon>
        <taxon>Chrysochlorinae</taxon>
        <taxon>Chrysochloris</taxon>
    </lineage>
</organism>
<dbReference type="PANTHER" id="PTHR13639:SF2">
    <property type="entry name" value="CYTOCHROME C OXIDASE ASSEMBLY FACTOR 4 HOMOLOG, MITOCHONDRIAL"/>
    <property type="match status" value="1"/>
</dbReference>
<dbReference type="AlphaFoldDB" id="A0A9B0TYE4"/>
<protein>
    <submittedName>
        <fullName evidence="2">Cytochrome c oxidase assembly factor 4 homolog, mitochondrial-like</fullName>
    </submittedName>
</protein>
<dbReference type="GO" id="GO:0033617">
    <property type="term" value="P:mitochondrial respiratory chain complex IV assembly"/>
    <property type="evidence" value="ECO:0007669"/>
    <property type="project" value="InterPro"/>
</dbReference>
<dbReference type="GO" id="GO:0005758">
    <property type="term" value="C:mitochondrial intermembrane space"/>
    <property type="evidence" value="ECO:0007669"/>
    <property type="project" value="InterPro"/>
</dbReference>
<reference evidence="2" key="1">
    <citation type="submission" date="2025-08" db="UniProtKB">
        <authorList>
            <consortium name="RefSeq"/>
        </authorList>
    </citation>
    <scope>IDENTIFICATION</scope>
    <source>
        <tissue evidence="2">Spleen</tissue>
    </source>
</reference>
<sequence>MSTSVPQVHTWAPQVTDEAEEENSLDQLISHSGCAAFHYAVQECMTRHQDWQQCLPQVQAFRDCMGEQQARQWEELQRSKEQASAHC</sequence>
<dbReference type="GeneID" id="102842428"/>